<feature type="domain" description="Knr4/Smi1-like" evidence="1">
    <location>
        <begin position="26"/>
        <end position="164"/>
    </location>
</feature>
<dbReference type="PANTHER" id="PTHR47432">
    <property type="entry name" value="CELL WALL ASSEMBLY REGULATOR SMI1"/>
    <property type="match status" value="1"/>
</dbReference>
<dbReference type="Proteomes" id="UP000464787">
    <property type="component" value="Chromosome"/>
</dbReference>
<accession>A0A857JED5</accession>
<sequence>MQQIWAQVERRLEELGCLEAMELRAGASEAEIRCLEKHLAVTLPDALRDFLARHDGQNGFGLMYGEQFLSVDGIRNQWDTWRSLDEADMNADSAEWMKSAPEGAVQPMYCNTRWIPLTHDAGGNHIGLDFDPGVSGTSGQVIVFGRDEDTKRLLAPSFTEFLSEWAAMLEKATWDGEALETPWPAARSGH</sequence>
<dbReference type="SUPFAM" id="SSF160631">
    <property type="entry name" value="SMI1/KNR4-like"/>
    <property type="match status" value="1"/>
</dbReference>
<evidence type="ECO:0000313" key="2">
    <source>
        <dbReference type="EMBL" id="QHJ01046.1"/>
    </source>
</evidence>
<dbReference type="InterPro" id="IPR018958">
    <property type="entry name" value="Knr4/Smi1-like_dom"/>
</dbReference>
<dbReference type="SMART" id="SM00860">
    <property type="entry name" value="SMI1_KNR4"/>
    <property type="match status" value="1"/>
</dbReference>
<reference evidence="2 3" key="1">
    <citation type="submission" date="2020-01" db="EMBL/GenBank/DDBJ databases">
        <title>Genome sequencing of strain KACC 21265.</title>
        <authorList>
            <person name="Heo J."/>
            <person name="Kim S.-J."/>
            <person name="Kim J.-S."/>
            <person name="Hong S.-B."/>
            <person name="Kwon S.-W."/>
        </authorList>
    </citation>
    <scope>NUCLEOTIDE SEQUENCE [LARGE SCALE GENOMIC DNA]</scope>
    <source>
        <strain evidence="2 3">KACC 21265</strain>
    </source>
</reference>
<keyword evidence="3" id="KW-1185">Reference proteome</keyword>
<dbReference type="KEGG" id="xyk:GT347_25505"/>
<dbReference type="PANTHER" id="PTHR47432:SF1">
    <property type="entry name" value="CELL WALL ASSEMBLY REGULATOR SMI1"/>
    <property type="match status" value="1"/>
</dbReference>
<dbReference type="Gene3D" id="3.40.1580.10">
    <property type="entry name" value="SMI1/KNR4-like"/>
    <property type="match status" value="1"/>
</dbReference>
<protein>
    <submittedName>
        <fullName evidence="2">KNR4-like cell wall assembly/cell proliferation coordinating protein</fullName>
    </submittedName>
</protein>
<organism evidence="2 3">
    <name type="scientific">Xylophilus rhododendri</name>
    <dbReference type="NCBI Taxonomy" id="2697032"/>
    <lineage>
        <taxon>Bacteria</taxon>
        <taxon>Pseudomonadati</taxon>
        <taxon>Pseudomonadota</taxon>
        <taxon>Betaproteobacteria</taxon>
        <taxon>Burkholderiales</taxon>
        <taxon>Xylophilus</taxon>
    </lineage>
</organism>
<dbReference type="EMBL" id="CP047650">
    <property type="protein sequence ID" value="QHJ01046.1"/>
    <property type="molecule type" value="Genomic_DNA"/>
</dbReference>
<name>A0A857JED5_9BURK</name>
<gene>
    <name evidence="2" type="ORF">GT347_25505</name>
</gene>
<dbReference type="AlphaFoldDB" id="A0A857JED5"/>
<evidence type="ECO:0000313" key="3">
    <source>
        <dbReference type="Proteomes" id="UP000464787"/>
    </source>
</evidence>
<dbReference type="InterPro" id="IPR037883">
    <property type="entry name" value="Knr4/Smi1-like_sf"/>
</dbReference>
<dbReference type="Pfam" id="PF09346">
    <property type="entry name" value="SMI1_KNR4"/>
    <property type="match status" value="1"/>
</dbReference>
<evidence type="ECO:0000259" key="1">
    <source>
        <dbReference type="SMART" id="SM00860"/>
    </source>
</evidence>
<dbReference type="RefSeq" id="WP_160554855.1">
    <property type="nucleotide sequence ID" value="NZ_CP047650.1"/>
</dbReference>
<proteinExistence type="predicted"/>
<dbReference type="InterPro" id="IPR051873">
    <property type="entry name" value="KNR4/SMI1_regulator"/>
</dbReference>